<protein>
    <submittedName>
        <fullName evidence="1">Uncharacterized protein</fullName>
    </submittedName>
</protein>
<dbReference type="EMBL" id="JADGMS010000003">
    <property type="protein sequence ID" value="KAF9685298.1"/>
    <property type="molecule type" value="Genomic_DNA"/>
</dbReference>
<evidence type="ECO:0000313" key="1">
    <source>
        <dbReference type="EMBL" id="KAF9685298.1"/>
    </source>
</evidence>
<sequence length="96" mass="10693">MHNKGGQACVLGQRESTVHKCKLSPPLLFLRVRCASLPLAANFQLRKRERSLNFGLDLALTSSFSVALLFRSTKTSLTVAAAAQQRCSHNRRRLIK</sequence>
<evidence type="ECO:0000313" key="2">
    <source>
        <dbReference type="Proteomes" id="UP000657918"/>
    </source>
</evidence>
<dbReference type="AlphaFoldDB" id="A0A835N466"/>
<accession>A0A835N466</accession>
<reference evidence="1 2" key="1">
    <citation type="submission" date="2020-10" db="EMBL/GenBank/DDBJ databases">
        <title>Plant Genome Project.</title>
        <authorList>
            <person name="Zhang R.-G."/>
        </authorList>
    </citation>
    <scope>NUCLEOTIDE SEQUENCE [LARGE SCALE GENOMIC DNA]</scope>
    <source>
        <strain evidence="1">FAFU-HL-1</strain>
        <tissue evidence="1">Leaf</tissue>
    </source>
</reference>
<dbReference type="OrthoDB" id="10599132at2759"/>
<gene>
    <name evidence="1" type="ORF">SADUNF_Sadunf03G0040000</name>
</gene>
<dbReference type="Proteomes" id="UP000657918">
    <property type="component" value="Unassembled WGS sequence"/>
</dbReference>
<name>A0A835N466_9ROSI</name>
<proteinExistence type="predicted"/>
<organism evidence="1 2">
    <name type="scientific">Salix dunnii</name>
    <dbReference type="NCBI Taxonomy" id="1413687"/>
    <lineage>
        <taxon>Eukaryota</taxon>
        <taxon>Viridiplantae</taxon>
        <taxon>Streptophyta</taxon>
        <taxon>Embryophyta</taxon>
        <taxon>Tracheophyta</taxon>
        <taxon>Spermatophyta</taxon>
        <taxon>Magnoliopsida</taxon>
        <taxon>eudicotyledons</taxon>
        <taxon>Gunneridae</taxon>
        <taxon>Pentapetalae</taxon>
        <taxon>rosids</taxon>
        <taxon>fabids</taxon>
        <taxon>Malpighiales</taxon>
        <taxon>Salicaceae</taxon>
        <taxon>Saliceae</taxon>
        <taxon>Salix</taxon>
    </lineage>
</organism>
<comment type="caution">
    <text evidence="1">The sequence shown here is derived from an EMBL/GenBank/DDBJ whole genome shotgun (WGS) entry which is preliminary data.</text>
</comment>
<keyword evidence="2" id="KW-1185">Reference proteome</keyword>